<accession>G4CPH9</accession>
<dbReference type="PATRIC" id="fig|1030841.3.peg.968"/>
<organism evidence="2 3">
    <name type="scientific">Neisseria wadsworthii 9715</name>
    <dbReference type="NCBI Taxonomy" id="1030841"/>
    <lineage>
        <taxon>Bacteria</taxon>
        <taxon>Pseudomonadati</taxon>
        <taxon>Pseudomonadota</taxon>
        <taxon>Betaproteobacteria</taxon>
        <taxon>Neisseriales</taxon>
        <taxon>Neisseriaceae</taxon>
        <taxon>Neisseria</taxon>
    </lineage>
</organism>
<dbReference type="HOGENOM" id="CLU_2917916_0_0_4"/>
<evidence type="ECO:0000256" key="1">
    <source>
        <dbReference type="SAM" id="MobiDB-lite"/>
    </source>
</evidence>
<feature type="region of interest" description="Disordered" evidence="1">
    <location>
        <begin position="37"/>
        <end position="61"/>
    </location>
</feature>
<evidence type="ECO:0000313" key="2">
    <source>
        <dbReference type="EMBL" id="EGZ47742.1"/>
    </source>
</evidence>
<protein>
    <submittedName>
        <fullName evidence="2">Peptidyl-tRNA hydrolase</fullName>
        <ecNumber evidence="2">3.1.1.29</ecNumber>
    </submittedName>
</protein>
<dbReference type="EC" id="3.1.1.29" evidence="2"/>
<dbReference type="GO" id="GO:0004045">
    <property type="term" value="F:peptidyl-tRNA hydrolase activity"/>
    <property type="evidence" value="ECO:0007669"/>
    <property type="project" value="UniProtKB-EC"/>
</dbReference>
<comment type="caution">
    <text evidence="2">The sequence shown here is derived from an EMBL/GenBank/DDBJ whole genome shotgun (WGS) entry which is preliminary data.</text>
</comment>
<proteinExistence type="predicted"/>
<name>G4CPH9_9NEIS</name>
<dbReference type="AlphaFoldDB" id="G4CPH9"/>
<keyword evidence="3" id="KW-1185">Reference proteome</keyword>
<evidence type="ECO:0000313" key="3">
    <source>
        <dbReference type="Proteomes" id="UP000005336"/>
    </source>
</evidence>
<keyword evidence="2" id="KW-0378">Hydrolase</keyword>
<sequence>MAVYRAVNSEGQTLYKSTAPFAADWLAENGYRMVCENSAPDEGGSAVEGKKRRDVKKTLNR</sequence>
<gene>
    <name evidence="2" type="ORF">HMPREF9370_0989</name>
</gene>
<dbReference type="EMBL" id="AGAZ01000038">
    <property type="protein sequence ID" value="EGZ47742.1"/>
    <property type="molecule type" value="Genomic_DNA"/>
</dbReference>
<dbReference type="Proteomes" id="UP000005336">
    <property type="component" value="Unassembled WGS sequence"/>
</dbReference>
<dbReference type="RefSeq" id="WP_009116131.1">
    <property type="nucleotide sequence ID" value="NZ_JH165159.1"/>
</dbReference>
<dbReference type="STRING" id="1030841.HMPREF9370_0989"/>
<feature type="compositionally biased region" description="Basic residues" evidence="1">
    <location>
        <begin position="50"/>
        <end position="61"/>
    </location>
</feature>
<reference evidence="2 3" key="1">
    <citation type="submission" date="2011-06" db="EMBL/GenBank/DDBJ databases">
        <authorList>
            <person name="Muzny D."/>
            <person name="Qin X."/>
            <person name="Deng J."/>
            <person name="Jiang H."/>
            <person name="Liu Y."/>
            <person name="Qu J."/>
            <person name="Song X.-Z."/>
            <person name="Zhang L."/>
            <person name="Thornton R."/>
            <person name="Coyle M."/>
            <person name="Francisco L."/>
            <person name="Jackson L."/>
            <person name="Javaid M."/>
            <person name="Korchina V."/>
            <person name="Kovar C."/>
            <person name="Mata R."/>
            <person name="Mathew T."/>
            <person name="Ngo R."/>
            <person name="Nguyen L."/>
            <person name="Nguyen N."/>
            <person name="Okwuonu G."/>
            <person name="Ongeri F."/>
            <person name="Pham C."/>
            <person name="Simmons D."/>
            <person name="Wilczek-Boney K."/>
            <person name="Hale W."/>
            <person name="Jakkamsetti A."/>
            <person name="Pham P."/>
            <person name="Ruth R."/>
            <person name="San Lucas F."/>
            <person name="Warren J."/>
            <person name="Zhang J."/>
            <person name="Zhao Z."/>
            <person name="Zhou C."/>
            <person name="Zhu D."/>
            <person name="Lee S."/>
            <person name="Bess C."/>
            <person name="Blankenburg K."/>
            <person name="Forbes L."/>
            <person name="Fu Q."/>
            <person name="Gubbala S."/>
            <person name="Hirani K."/>
            <person name="Jayaseelan J.C."/>
            <person name="Lara F."/>
            <person name="Munidasa M."/>
            <person name="Palculict T."/>
            <person name="Patil S."/>
            <person name="Pu L.-L."/>
            <person name="Saada N."/>
            <person name="Tang L."/>
            <person name="Weissenberger G."/>
            <person name="Zhu Y."/>
            <person name="Hemphill L."/>
            <person name="Shang Y."/>
            <person name="Youmans B."/>
            <person name="Ayvaz T."/>
            <person name="Ross M."/>
            <person name="Santibanez J."/>
            <person name="Aqrawi P."/>
            <person name="Gross S."/>
            <person name="Joshi V."/>
            <person name="Fowler G."/>
            <person name="Nazareth L."/>
            <person name="Reid J."/>
            <person name="Worley K."/>
            <person name="Petrosino J."/>
            <person name="Highlander S."/>
            <person name="Gibbs R."/>
        </authorList>
    </citation>
    <scope>NUCLEOTIDE SEQUENCE [LARGE SCALE GENOMIC DNA]</scope>
    <source>
        <strain evidence="2 3">9715</strain>
    </source>
</reference>